<evidence type="ECO:0008006" key="3">
    <source>
        <dbReference type="Google" id="ProtNLM"/>
    </source>
</evidence>
<dbReference type="SUPFAM" id="SSF89447">
    <property type="entry name" value="AbrB/MazE/MraZ-like"/>
    <property type="match status" value="1"/>
</dbReference>
<name>A0A1Q9AL26_9HYPH</name>
<dbReference type="RefSeq" id="WP_075634440.1">
    <property type="nucleotide sequence ID" value="NZ_MKIO01000025.1"/>
</dbReference>
<accession>A0A1Q9AL26</accession>
<proteinExistence type="predicted"/>
<organism evidence="1 2">
    <name type="scientific">Xaviernesmea rhizosphaerae</name>
    <dbReference type="NCBI Taxonomy" id="1672749"/>
    <lineage>
        <taxon>Bacteria</taxon>
        <taxon>Pseudomonadati</taxon>
        <taxon>Pseudomonadota</taxon>
        <taxon>Alphaproteobacteria</taxon>
        <taxon>Hyphomicrobiales</taxon>
        <taxon>Rhizobiaceae</taxon>
        <taxon>Rhizobium/Agrobacterium group</taxon>
        <taxon>Xaviernesmea</taxon>
    </lineage>
</organism>
<reference evidence="1 2" key="1">
    <citation type="submission" date="2016-09" db="EMBL/GenBank/DDBJ databases">
        <title>Rhizobium sp. nov., a novel species isolated from the rice rhizosphere.</title>
        <authorList>
            <person name="Zhao J."/>
            <person name="Zhang X."/>
        </authorList>
    </citation>
    <scope>NUCLEOTIDE SEQUENCE [LARGE SCALE GENOMIC DNA]</scope>
    <source>
        <strain evidence="1 2">MH17</strain>
    </source>
</reference>
<evidence type="ECO:0000313" key="1">
    <source>
        <dbReference type="EMBL" id="OLP55954.1"/>
    </source>
</evidence>
<dbReference type="OrthoDB" id="7173678at2"/>
<dbReference type="InterPro" id="IPR037914">
    <property type="entry name" value="SpoVT-AbrB_sf"/>
</dbReference>
<protein>
    <recommendedName>
        <fullName evidence="3">AbrB/MazE/SpoVT family DNA-binding domain-containing protein</fullName>
    </recommendedName>
</protein>
<dbReference type="AlphaFoldDB" id="A0A1Q9AL26"/>
<dbReference type="STRING" id="1672749.BJF92_02255"/>
<comment type="caution">
    <text evidence="1">The sequence shown here is derived from an EMBL/GenBank/DDBJ whole genome shotgun (WGS) entry which is preliminary data.</text>
</comment>
<evidence type="ECO:0000313" key="2">
    <source>
        <dbReference type="Proteomes" id="UP000186143"/>
    </source>
</evidence>
<dbReference type="EMBL" id="MKIO01000025">
    <property type="protein sequence ID" value="OLP55954.1"/>
    <property type="molecule type" value="Genomic_DNA"/>
</dbReference>
<dbReference type="Proteomes" id="UP000186143">
    <property type="component" value="Unassembled WGS sequence"/>
</dbReference>
<sequence length="84" mass="9393">MSLIERRKGQAVELVQDGADQWIRIPSDLALPGHSALLHREGERLVIEPVPATGLLDWLSTLTDWEGDFPELDEQAPPPRDVDL</sequence>
<gene>
    <name evidence="1" type="ORF">BJF92_02255</name>
</gene>